<protein>
    <submittedName>
        <fullName evidence="2">Uncharacterized protein</fullName>
    </submittedName>
</protein>
<evidence type="ECO:0000256" key="1">
    <source>
        <dbReference type="SAM" id="MobiDB-lite"/>
    </source>
</evidence>
<keyword evidence="3" id="KW-1185">Reference proteome</keyword>
<gene>
    <name evidence="2" type="primary">A04g500180.1_BraROA</name>
    <name evidence="2" type="ORF">IGI04_014183</name>
</gene>
<reference evidence="2 3" key="1">
    <citation type="submission" date="2021-03" db="EMBL/GenBank/DDBJ databases">
        <authorList>
            <person name="King G.J."/>
            <person name="Bancroft I."/>
            <person name="Baten A."/>
            <person name="Bloomfield J."/>
            <person name="Borpatragohain P."/>
            <person name="He Z."/>
            <person name="Irish N."/>
            <person name="Irwin J."/>
            <person name="Liu K."/>
            <person name="Mauleon R.P."/>
            <person name="Moore J."/>
            <person name="Morris R."/>
            <person name="Ostergaard L."/>
            <person name="Wang B."/>
            <person name="Wells R."/>
        </authorList>
    </citation>
    <scope>NUCLEOTIDE SEQUENCE [LARGE SCALE GENOMIC DNA]</scope>
    <source>
        <strain evidence="2">R-o-18</strain>
        <tissue evidence="2">Leaf</tissue>
    </source>
</reference>
<evidence type="ECO:0000313" key="2">
    <source>
        <dbReference type="EMBL" id="KAG5399576.1"/>
    </source>
</evidence>
<proteinExistence type="predicted"/>
<dbReference type="Proteomes" id="UP000823674">
    <property type="component" value="Chromosome A04"/>
</dbReference>
<comment type="caution">
    <text evidence="2">The sequence shown here is derived from an EMBL/GenBank/DDBJ whole genome shotgun (WGS) entry which is preliminary data.</text>
</comment>
<evidence type="ECO:0000313" key="3">
    <source>
        <dbReference type="Proteomes" id="UP000823674"/>
    </source>
</evidence>
<organism evidence="2 3">
    <name type="scientific">Brassica rapa subsp. trilocularis</name>
    <dbReference type="NCBI Taxonomy" id="1813537"/>
    <lineage>
        <taxon>Eukaryota</taxon>
        <taxon>Viridiplantae</taxon>
        <taxon>Streptophyta</taxon>
        <taxon>Embryophyta</taxon>
        <taxon>Tracheophyta</taxon>
        <taxon>Spermatophyta</taxon>
        <taxon>Magnoliopsida</taxon>
        <taxon>eudicotyledons</taxon>
        <taxon>Gunneridae</taxon>
        <taxon>Pentapetalae</taxon>
        <taxon>rosids</taxon>
        <taxon>malvids</taxon>
        <taxon>Brassicales</taxon>
        <taxon>Brassicaceae</taxon>
        <taxon>Brassiceae</taxon>
        <taxon>Brassica</taxon>
    </lineage>
</organism>
<feature type="compositionally biased region" description="Polar residues" evidence="1">
    <location>
        <begin position="12"/>
        <end position="27"/>
    </location>
</feature>
<accession>A0ABQ7MPQ0</accession>
<name>A0ABQ7MPQ0_BRACM</name>
<dbReference type="EMBL" id="JADBGQ010000004">
    <property type="protein sequence ID" value="KAG5399576.1"/>
    <property type="molecule type" value="Genomic_DNA"/>
</dbReference>
<feature type="region of interest" description="Disordered" evidence="1">
    <location>
        <begin position="1"/>
        <end position="37"/>
    </location>
</feature>
<sequence>MDNYYKEMEPSAATTSGNLPAADQTNDYQKKVKKSKSIGNVDGGASRCWSFTIRNRGGREESLAIRFTQLNRR</sequence>